<feature type="modified residue" description="4-aspartylphosphate" evidence="2">
    <location>
        <position position="55"/>
    </location>
</feature>
<sequence length="124" mass="14049">MSHKKKILLVDDSQTVLLMHQLLLADRGYELITARDGQAAVDTALAEHPDIIFMDVLMPRVDGFSACQTLREHESTRHIPIIMVTTRGEPHNVQRGFESGCTDYITKPFNSNDLLDKLERFLGE</sequence>
<dbReference type="PROSITE" id="PS50110">
    <property type="entry name" value="RESPONSE_REGULATORY"/>
    <property type="match status" value="1"/>
</dbReference>
<dbReference type="EMBL" id="JAPNKA010000001">
    <property type="protein sequence ID" value="MCY1076105.1"/>
    <property type="molecule type" value="Genomic_DNA"/>
</dbReference>
<dbReference type="SUPFAM" id="SSF52172">
    <property type="entry name" value="CheY-like"/>
    <property type="match status" value="1"/>
</dbReference>
<dbReference type="SMART" id="SM00448">
    <property type="entry name" value="REC"/>
    <property type="match status" value="1"/>
</dbReference>
<evidence type="ECO:0000259" key="3">
    <source>
        <dbReference type="PROSITE" id="PS50110"/>
    </source>
</evidence>
<dbReference type="RefSeq" id="WP_267535012.1">
    <property type="nucleotide sequence ID" value="NZ_JAPNKA010000001.1"/>
</dbReference>
<keyword evidence="5" id="KW-1185">Reference proteome</keyword>
<organism evidence="4 5">
    <name type="scientific">Archangium lansingense</name>
    <dbReference type="NCBI Taxonomy" id="2995310"/>
    <lineage>
        <taxon>Bacteria</taxon>
        <taxon>Pseudomonadati</taxon>
        <taxon>Myxococcota</taxon>
        <taxon>Myxococcia</taxon>
        <taxon>Myxococcales</taxon>
        <taxon>Cystobacterineae</taxon>
        <taxon>Archangiaceae</taxon>
        <taxon>Archangium</taxon>
    </lineage>
</organism>
<feature type="domain" description="Response regulatory" evidence="3">
    <location>
        <begin position="6"/>
        <end position="122"/>
    </location>
</feature>
<gene>
    <name evidence="4" type="ORF">OV287_16645</name>
</gene>
<evidence type="ECO:0000256" key="2">
    <source>
        <dbReference type="PROSITE-ProRule" id="PRU00169"/>
    </source>
</evidence>
<accession>A0ABT4A377</accession>
<dbReference type="InterPro" id="IPR050595">
    <property type="entry name" value="Bact_response_regulator"/>
</dbReference>
<proteinExistence type="predicted"/>
<dbReference type="InterPro" id="IPR001789">
    <property type="entry name" value="Sig_transdc_resp-reg_receiver"/>
</dbReference>
<evidence type="ECO:0000256" key="1">
    <source>
        <dbReference type="ARBA" id="ARBA00022553"/>
    </source>
</evidence>
<name>A0ABT4A377_9BACT</name>
<dbReference type="InterPro" id="IPR011006">
    <property type="entry name" value="CheY-like_superfamily"/>
</dbReference>
<keyword evidence="1 2" id="KW-0597">Phosphoprotein</keyword>
<comment type="caution">
    <text evidence="4">The sequence shown here is derived from an EMBL/GenBank/DDBJ whole genome shotgun (WGS) entry which is preliminary data.</text>
</comment>
<dbReference type="Pfam" id="PF00072">
    <property type="entry name" value="Response_reg"/>
    <property type="match status" value="1"/>
</dbReference>
<protein>
    <submittedName>
        <fullName evidence="4">Response regulator</fullName>
    </submittedName>
</protein>
<dbReference type="Proteomes" id="UP001207654">
    <property type="component" value="Unassembled WGS sequence"/>
</dbReference>
<dbReference type="PANTHER" id="PTHR44591">
    <property type="entry name" value="STRESS RESPONSE REGULATOR PROTEIN 1"/>
    <property type="match status" value="1"/>
</dbReference>
<dbReference type="Gene3D" id="3.40.50.2300">
    <property type="match status" value="1"/>
</dbReference>
<reference evidence="4 5" key="1">
    <citation type="submission" date="2022-11" db="EMBL/GenBank/DDBJ databases">
        <title>Minimal conservation of predation-associated metabolite biosynthetic gene clusters underscores biosynthetic potential of Myxococcota including descriptions for ten novel species: Archangium lansinium sp. nov., Myxococcus landrumus sp. nov., Nannocystis bai.</title>
        <authorList>
            <person name="Ahearne A."/>
            <person name="Stevens C."/>
            <person name="Phillips K."/>
        </authorList>
    </citation>
    <scope>NUCLEOTIDE SEQUENCE [LARGE SCALE GENOMIC DNA]</scope>
    <source>
        <strain evidence="4 5">MIWBW</strain>
    </source>
</reference>
<evidence type="ECO:0000313" key="5">
    <source>
        <dbReference type="Proteomes" id="UP001207654"/>
    </source>
</evidence>
<dbReference type="PANTHER" id="PTHR44591:SF3">
    <property type="entry name" value="RESPONSE REGULATORY DOMAIN-CONTAINING PROTEIN"/>
    <property type="match status" value="1"/>
</dbReference>
<evidence type="ECO:0000313" key="4">
    <source>
        <dbReference type="EMBL" id="MCY1076105.1"/>
    </source>
</evidence>